<accession>A0A8J6J8D2</accession>
<dbReference type="SMART" id="SM00479">
    <property type="entry name" value="EXOIII"/>
    <property type="match status" value="1"/>
</dbReference>
<dbReference type="Gene3D" id="3.30.1900.20">
    <property type="match status" value="2"/>
</dbReference>
<dbReference type="Gene3D" id="3.30.420.10">
    <property type="entry name" value="Ribonuclease H-like superfamily/Ribonuclease H"/>
    <property type="match status" value="1"/>
</dbReference>
<dbReference type="CDD" id="cd04484">
    <property type="entry name" value="polC_OBF"/>
    <property type="match status" value="1"/>
</dbReference>
<evidence type="ECO:0000256" key="2">
    <source>
        <dbReference type="ARBA" id="ARBA00022490"/>
    </source>
</evidence>
<dbReference type="GO" id="GO:0003887">
    <property type="term" value="F:DNA-directed DNA polymerase activity"/>
    <property type="evidence" value="ECO:0007669"/>
    <property type="project" value="UniProtKB-UniRule"/>
</dbReference>
<dbReference type="InterPro" id="IPR040982">
    <property type="entry name" value="DNA_pol3_finger"/>
</dbReference>
<dbReference type="GO" id="GO:0006261">
    <property type="term" value="P:DNA-templated DNA replication"/>
    <property type="evidence" value="ECO:0007669"/>
    <property type="project" value="UniProtKB-UniRule"/>
</dbReference>
<dbReference type="GO" id="GO:0008408">
    <property type="term" value="F:3'-5' exonuclease activity"/>
    <property type="evidence" value="ECO:0007669"/>
    <property type="project" value="UniProtKB-UniRule"/>
</dbReference>
<keyword evidence="8 11" id="KW-0269">Exonuclease</keyword>
<dbReference type="InterPro" id="IPR012340">
    <property type="entry name" value="NA-bd_OB-fold"/>
</dbReference>
<dbReference type="GO" id="GO:0003677">
    <property type="term" value="F:DNA binding"/>
    <property type="evidence" value="ECO:0007669"/>
    <property type="project" value="UniProtKB-UniRule"/>
</dbReference>
<dbReference type="FunFam" id="3.30.420.10:FF:000045">
    <property type="entry name" value="3'-5' exonuclease DinG"/>
    <property type="match status" value="1"/>
</dbReference>
<dbReference type="NCBIfam" id="NF001688">
    <property type="entry name" value="PRK00448.1"/>
    <property type="match status" value="1"/>
</dbReference>
<evidence type="ECO:0000256" key="7">
    <source>
        <dbReference type="ARBA" id="ARBA00022801"/>
    </source>
</evidence>
<comment type="catalytic activity">
    <reaction evidence="10 11">
        <text>DNA(n) + a 2'-deoxyribonucleoside 5'-triphosphate = DNA(n+1) + diphosphate</text>
        <dbReference type="Rhea" id="RHEA:22508"/>
        <dbReference type="Rhea" id="RHEA-COMP:17339"/>
        <dbReference type="Rhea" id="RHEA-COMP:17340"/>
        <dbReference type="ChEBI" id="CHEBI:33019"/>
        <dbReference type="ChEBI" id="CHEBI:61560"/>
        <dbReference type="ChEBI" id="CHEBI:173112"/>
        <dbReference type="EC" id="2.7.7.7"/>
    </reaction>
</comment>
<feature type="region of interest" description="Disordered" evidence="12">
    <location>
        <begin position="135"/>
        <end position="159"/>
    </location>
</feature>
<dbReference type="EC" id="2.7.7.7" evidence="11"/>
<dbReference type="GO" id="GO:0005737">
    <property type="term" value="C:cytoplasm"/>
    <property type="evidence" value="ECO:0007669"/>
    <property type="project" value="UniProtKB-SubCell"/>
</dbReference>
<dbReference type="InterPro" id="IPR029460">
    <property type="entry name" value="DNAPol_HHH"/>
</dbReference>
<feature type="domain" description="Polymerase/histidinol phosphatase N-terminal" evidence="14">
    <location>
        <begin position="277"/>
        <end position="349"/>
    </location>
</feature>
<dbReference type="Pfam" id="PF02811">
    <property type="entry name" value="PHP"/>
    <property type="match status" value="1"/>
</dbReference>
<protein>
    <recommendedName>
        <fullName evidence="11">DNA polymerase III PolC-type</fullName>
        <shortName evidence="11">PolIII</shortName>
        <ecNumber evidence="11">2.7.7.7</ecNumber>
    </recommendedName>
</protein>
<dbReference type="InterPro" id="IPR004805">
    <property type="entry name" value="DnaE2/DnaE/PolC"/>
</dbReference>
<dbReference type="Gene3D" id="1.10.150.870">
    <property type="match status" value="1"/>
</dbReference>
<feature type="compositionally biased region" description="Polar residues" evidence="12">
    <location>
        <begin position="82"/>
        <end position="93"/>
    </location>
</feature>
<dbReference type="Gene3D" id="1.10.150.700">
    <property type="entry name" value="PolC, middle finger domain"/>
    <property type="match status" value="1"/>
</dbReference>
<dbReference type="Pfam" id="PF14579">
    <property type="entry name" value="HHH_6"/>
    <property type="match status" value="1"/>
</dbReference>
<dbReference type="InterPro" id="IPR011708">
    <property type="entry name" value="DNA_pol3_alpha_NTPase_dom"/>
</dbReference>
<name>A0A8J6J8D2_9FIRM</name>
<evidence type="ECO:0000259" key="13">
    <source>
        <dbReference type="SMART" id="SM00479"/>
    </source>
</evidence>
<dbReference type="NCBIfam" id="TIGR00573">
    <property type="entry name" value="dnaq"/>
    <property type="match status" value="1"/>
</dbReference>
<dbReference type="Pfam" id="PF07733">
    <property type="entry name" value="DNA_pol3_alpha"/>
    <property type="match status" value="1"/>
</dbReference>
<evidence type="ECO:0000256" key="6">
    <source>
        <dbReference type="ARBA" id="ARBA00022722"/>
    </source>
</evidence>
<keyword evidence="4 11" id="KW-0548">Nucleotidyltransferase</keyword>
<dbReference type="CDD" id="cd07435">
    <property type="entry name" value="PHP_PolIIIA_POLC"/>
    <property type="match status" value="1"/>
</dbReference>
<comment type="function">
    <text evidence="1 11">Required for replicative DNA synthesis. This DNA polymerase also exhibits 3' to 5' exonuclease activity.</text>
</comment>
<dbReference type="Gene3D" id="6.10.140.1510">
    <property type="match status" value="1"/>
</dbReference>
<dbReference type="SMART" id="SM00481">
    <property type="entry name" value="POLIIIAc"/>
    <property type="match status" value="1"/>
</dbReference>
<keyword evidence="16" id="KW-1185">Reference proteome</keyword>
<proteinExistence type="inferred from homology"/>
<dbReference type="Pfam" id="PF17657">
    <property type="entry name" value="DNA_pol3_finger"/>
    <property type="match status" value="1"/>
</dbReference>
<evidence type="ECO:0000313" key="15">
    <source>
        <dbReference type="EMBL" id="MBC5722385.1"/>
    </source>
</evidence>
<evidence type="ECO:0000256" key="3">
    <source>
        <dbReference type="ARBA" id="ARBA00022679"/>
    </source>
</evidence>
<feature type="domain" description="Exonuclease" evidence="13">
    <location>
        <begin position="368"/>
        <end position="533"/>
    </location>
</feature>
<comment type="similarity">
    <text evidence="11">Belongs to the DNA polymerase type-C family. PolC subfamily.</text>
</comment>
<evidence type="ECO:0000256" key="9">
    <source>
        <dbReference type="ARBA" id="ARBA00022932"/>
    </source>
</evidence>
<dbReference type="InterPro" id="IPR004013">
    <property type="entry name" value="PHP_dom"/>
</dbReference>
<keyword evidence="6 11" id="KW-0540">Nuclease</keyword>
<keyword evidence="7 11" id="KW-0378">Hydrolase</keyword>
<dbReference type="RefSeq" id="WP_186852533.1">
    <property type="nucleotide sequence ID" value="NZ_JACOPO010000003.1"/>
</dbReference>
<keyword evidence="5 11" id="KW-0235">DNA replication</keyword>
<reference evidence="15" key="1">
    <citation type="submission" date="2020-08" db="EMBL/GenBank/DDBJ databases">
        <title>Genome public.</title>
        <authorList>
            <person name="Liu C."/>
            <person name="Sun Q."/>
        </authorList>
    </citation>
    <scope>NUCLEOTIDE SEQUENCE</scope>
    <source>
        <strain evidence="15">NSJ-23</strain>
    </source>
</reference>
<dbReference type="Gene3D" id="2.40.50.140">
    <property type="entry name" value="Nucleic acid-binding proteins"/>
    <property type="match status" value="1"/>
</dbReference>
<evidence type="ECO:0000256" key="8">
    <source>
        <dbReference type="ARBA" id="ARBA00022839"/>
    </source>
</evidence>
<dbReference type="Pfam" id="PF00929">
    <property type="entry name" value="RNase_T"/>
    <property type="match status" value="1"/>
</dbReference>
<dbReference type="InterPro" id="IPR006054">
    <property type="entry name" value="DnaQ"/>
</dbReference>
<evidence type="ECO:0000256" key="5">
    <source>
        <dbReference type="ARBA" id="ARBA00022705"/>
    </source>
</evidence>
<gene>
    <name evidence="11" type="primary">polC</name>
    <name evidence="15" type="ORF">H8S11_06130</name>
</gene>
<dbReference type="InterPro" id="IPR006308">
    <property type="entry name" value="Pol_III_a_PolC-type_gram_pos"/>
</dbReference>
<comment type="subcellular location">
    <subcellularLocation>
        <location evidence="11">Cytoplasm</location>
    </subcellularLocation>
</comment>
<dbReference type="CDD" id="cd06127">
    <property type="entry name" value="DEDDh"/>
    <property type="match status" value="1"/>
</dbReference>
<organism evidence="15 16">
    <name type="scientific">Flintibacter hominis</name>
    <dbReference type="NCBI Taxonomy" id="2763048"/>
    <lineage>
        <taxon>Bacteria</taxon>
        <taxon>Bacillati</taxon>
        <taxon>Bacillota</taxon>
        <taxon>Clostridia</taxon>
        <taxon>Eubacteriales</taxon>
        <taxon>Flintibacter</taxon>
    </lineage>
</organism>
<dbReference type="HAMAP" id="MF_00356">
    <property type="entry name" value="DNApol_PolC"/>
    <property type="match status" value="1"/>
</dbReference>
<dbReference type="InterPro" id="IPR012337">
    <property type="entry name" value="RNaseH-like_sf"/>
</dbReference>
<sequence>MSQKIPFLEMFAALRQWTELSNGVEGWLIVSAAIDKGSRSAKILVERAEGAGPNLIVQAEEAVCRAYGLGSVKIEAAAPADNSVSQTGAQRSGSGLEKRSGEVSELLPTAGSEGCEPRGDEDPFARTEAIRQAALKRAGVKPSGPSAPKGEKKSTGKAIFGKTITKAPTPMGDLELDMGTVVVEGDVFAVDNRELKKRGAWVVAFDMTDYTGSIRVNKFFPGDEGKPLVDGIKKGMHVKVQGRLNMDRFYGDMVLEPVAVTAVEKKMKEDTAPEKRVELHLHTTMSSMDALTSVGPKLGPDKNVVKRAEAWGHPAIAITDHGVAHSFPDAWHSAKKIKLLYGVEAYFVNDVDDRVAIHGTPDQGFEEEIVCFDLETTGFHKKYEVIIEIGAVVLKNGEVTDTFNTFVSPGRILSADIINLTGITDEMLVGAPSQEEALRAFLEFAGDRPLAAHNAEFDMGFLAEGCQRYGIPFHNPSVDSLILAQNLLPELNKHKLNIVAEHLHLPAFNHHRASDDAATVAYMLPHFFEMLEEAGLDNLNQINGYMPKLRKGGRAKRQPKHLIVLAKNQTGLRNLYKLISLSYLEHFKRVPIIPKSLIEENREGLIIGSACEAGELFRAVVDGKSWEELKRIASWYDYLEIQPICNNMFMLRKGMVRTEEELRDFNRTIVKLGEELGKPVCATGDVHFLDPEDEIYRHILLASKGFEDADEALPIYFKTTDEMLKEFSYLGKEKAHQVVVENTNLIANWCDPIEPLPKGLFAPKLEDSDGELTRLVWGKAHELYGEEPPQIVVDRINAELGDIIRCKYDVIYMSAQKLVQNSLEHGYLVGSRGSVGSSLVAFMSGITEVNSLPAHYRCPKCKHSDFDYAQDPAHLYGCGVDMPDAVCPVCGTKYVKDGFNIPFETFLGFGGDKVPDIDLNFSGEYQSSAHKYTFELFGQTHVFRAGTIGTVAEKTAFGYVKKYFEEKGKSVSKAEENRLAIGCTGVKRTTGQHPGGMVVIPQDKEIYDFCPVQHPADDPNSDIITTHFEYHSMESNLLKLDMLGHDDPTMVRMLEDLTGVNAREIPLDDPDTMSLFTSSKVLGFENDKVLGPTGAVAVPEFNTRFTRGVLEETQPTQFDMLLRISGFTHGTDVWLGNARDIIMSGTGGVSECVGCRDDIMLFLISKGMPPKRSFKIMESVRKGRGLPEGAEEEMRAAGVPDWYINSCKKIAYLFPKAHAVAYVMMAFRIAWFKAHRPLAFYAAFFSIRAKAFDEKFMCRGMDVCQKKMREIIAKDKEATAVEQDMLITLEVCYEFYLRGFHFERLDLYKSQAIHFAMDEEKGTLIPPFVSVAGLGETAAISLAEQARDRHFISIEEVTAACPKVSKTHIEMLKEAGAFGDMPETSQIDLFSLFG</sequence>
<dbReference type="SUPFAM" id="SSF53098">
    <property type="entry name" value="Ribonuclease H-like"/>
    <property type="match status" value="1"/>
</dbReference>
<evidence type="ECO:0000256" key="1">
    <source>
        <dbReference type="ARBA" id="ARBA00003452"/>
    </source>
</evidence>
<dbReference type="PANTHER" id="PTHR32294">
    <property type="entry name" value="DNA POLYMERASE III SUBUNIT ALPHA"/>
    <property type="match status" value="1"/>
</dbReference>
<evidence type="ECO:0000259" key="14">
    <source>
        <dbReference type="SMART" id="SM00481"/>
    </source>
</evidence>
<evidence type="ECO:0000256" key="12">
    <source>
        <dbReference type="SAM" id="MobiDB-lite"/>
    </source>
</evidence>
<evidence type="ECO:0000313" key="16">
    <source>
        <dbReference type="Proteomes" id="UP000628736"/>
    </source>
</evidence>
<dbReference type="PANTHER" id="PTHR32294:SF5">
    <property type="entry name" value="DNA POLYMERASE III POLC-TYPE"/>
    <property type="match status" value="1"/>
</dbReference>
<dbReference type="EMBL" id="JACOPO010000003">
    <property type="protein sequence ID" value="MBC5722385.1"/>
    <property type="molecule type" value="Genomic_DNA"/>
</dbReference>
<dbReference type="Proteomes" id="UP000628736">
    <property type="component" value="Unassembled WGS sequence"/>
</dbReference>
<evidence type="ECO:0000256" key="4">
    <source>
        <dbReference type="ARBA" id="ARBA00022695"/>
    </source>
</evidence>
<evidence type="ECO:0000256" key="11">
    <source>
        <dbReference type="HAMAP-Rule" id="MF_00356"/>
    </source>
</evidence>
<comment type="caution">
    <text evidence="15">The sequence shown here is derived from an EMBL/GenBank/DDBJ whole genome shotgun (WGS) entry which is preliminary data.</text>
</comment>
<dbReference type="Gene3D" id="3.20.20.140">
    <property type="entry name" value="Metal-dependent hydrolases"/>
    <property type="match status" value="1"/>
</dbReference>
<keyword evidence="3 11" id="KW-0808">Transferase</keyword>
<dbReference type="InterPro" id="IPR013520">
    <property type="entry name" value="Ribonucl_H"/>
</dbReference>
<keyword evidence="9 11" id="KW-0239">DNA-directed DNA polymerase</keyword>
<dbReference type="InterPro" id="IPR003141">
    <property type="entry name" value="Pol/His_phosphatase_N"/>
</dbReference>
<dbReference type="NCBIfam" id="TIGR01405">
    <property type="entry name" value="polC_Gram_pos"/>
    <property type="match status" value="1"/>
</dbReference>
<feature type="region of interest" description="Disordered" evidence="12">
    <location>
        <begin position="79"/>
        <end position="122"/>
    </location>
</feature>
<dbReference type="InterPro" id="IPR044923">
    <property type="entry name" value="PolC_middle_finger_sf"/>
</dbReference>
<keyword evidence="2 11" id="KW-0963">Cytoplasm</keyword>
<dbReference type="InterPro" id="IPR036397">
    <property type="entry name" value="RNaseH_sf"/>
</dbReference>
<dbReference type="SUPFAM" id="SSF50249">
    <property type="entry name" value="Nucleic acid-binding proteins"/>
    <property type="match status" value="1"/>
</dbReference>
<evidence type="ECO:0000256" key="10">
    <source>
        <dbReference type="ARBA" id="ARBA00049244"/>
    </source>
</evidence>